<name>A0ACB6QT09_9PLEO</name>
<evidence type="ECO:0000313" key="1">
    <source>
        <dbReference type="EMBL" id="KAF2469222.1"/>
    </source>
</evidence>
<keyword evidence="2" id="KW-1185">Reference proteome</keyword>
<sequence length="467" mass="52217">MNHCFSFIMLDRDQDADIEDGLRLEDVSRRSACDRCRTMKTRCERSHHRGIAQLQQCRRCREAQVRCITTLEAQQSRNEDMDKPIQRNRKRPRGPSIEANQKYSVTKTLESLDERHHATPLEHRPERITSEKPSSSPIAGSQGGLLSSLEIDRQWHELSKMVDLGGSTIHNLADDQTRATAMPPTINVTIPYANQNADSGTFIEAMTTMSSGTVQSMPEATSFDHMPQETRSLFWNSLLPLSSSDQSDAPTPQVEANCTIMSRLMEFNTKVSHNLREFREGNRPWSDDNSMLVKTLQHSDAFLELLASFTCPGVVLDGSSLYIGSAGSRHEGSTLGRSDKVDTDVALQLLSCHMNVSSMYEILCVELTRPHLRLEEAEALSALRLEGLRNLDVDMRGQVLLHICSLTFVKIQKELELIRQRGMLTQTADTIFGVVLGGGNVNVLSPPFGMGQIVDSFRRLVMARGSS</sequence>
<gene>
    <name evidence="1" type="ORF">BDR25DRAFT_47414</name>
</gene>
<protein>
    <submittedName>
        <fullName evidence="1">Uncharacterized protein</fullName>
    </submittedName>
</protein>
<dbReference type="EMBL" id="MU003512">
    <property type="protein sequence ID" value="KAF2469222.1"/>
    <property type="molecule type" value="Genomic_DNA"/>
</dbReference>
<reference evidence="1" key="1">
    <citation type="journal article" date="2020" name="Stud. Mycol.">
        <title>101 Dothideomycetes genomes: a test case for predicting lifestyles and emergence of pathogens.</title>
        <authorList>
            <person name="Haridas S."/>
            <person name="Albert R."/>
            <person name="Binder M."/>
            <person name="Bloem J."/>
            <person name="Labutti K."/>
            <person name="Salamov A."/>
            <person name="Andreopoulos B."/>
            <person name="Baker S."/>
            <person name="Barry K."/>
            <person name="Bills G."/>
            <person name="Bluhm B."/>
            <person name="Cannon C."/>
            <person name="Castanera R."/>
            <person name="Culley D."/>
            <person name="Daum C."/>
            <person name="Ezra D."/>
            <person name="Gonzalez J."/>
            <person name="Henrissat B."/>
            <person name="Kuo A."/>
            <person name="Liang C."/>
            <person name="Lipzen A."/>
            <person name="Lutzoni F."/>
            <person name="Magnuson J."/>
            <person name="Mondo S."/>
            <person name="Nolan M."/>
            <person name="Ohm R."/>
            <person name="Pangilinan J."/>
            <person name="Park H.-J."/>
            <person name="Ramirez L."/>
            <person name="Alfaro M."/>
            <person name="Sun H."/>
            <person name="Tritt A."/>
            <person name="Yoshinaga Y."/>
            <person name="Zwiers L.-H."/>
            <person name="Turgeon B."/>
            <person name="Goodwin S."/>
            <person name="Spatafora J."/>
            <person name="Crous P."/>
            <person name="Grigoriev I."/>
        </authorList>
    </citation>
    <scope>NUCLEOTIDE SEQUENCE</scope>
    <source>
        <strain evidence="1">ATCC 200398</strain>
    </source>
</reference>
<organism evidence="1 2">
    <name type="scientific">Lindgomyces ingoldianus</name>
    <dbReference type="NCBI Taxonomy" id="673940"/>
    <lineage>
        <taxon>Eukaryota</taxon>
        <taxon>Fungi</taxon>
        <taxon>Dikarya</taxon>
        <taxon>Ascomycota</taxon>
        <taxon>Pezizomycotina</taxon>
        <taxon>Dothideomycetes</taxon>
        <taxon>Pleosporomycetidae</taxon>
        <taxon>Pleosporales</taxon>
        <taxon>Lindgomycetaceae</taxon>
        <taxon>Lindgomyces</taxon>
    </lineage>
</organism>
<comment type="caution">
    <text evidence="1">The sequence shown here is derived from an EMBL/GenBank/DDBJ whole genome shotgun (WGS) entry which is preliminary data.</text>
</comment>
<evidence type="ECO:0000313" key="2">
    <source>
        <dbReference type="Proteomes" id="UP000799755"/>
    </source>
</evidence>
<accession>A0ACB6QT09</accession>
<dbReference type="Proteomes" id="UP000799755">
    <property type="component" value="Unassembled WGS sequence"/>
</dbReference>
<proteinExistence type="predicted"/>